<keyword evidence="4" id="KW-1185">Reference proteome</keyword>
<organism evidence="3 4">
    <name type="scientific">Brassica napus</name>
    <name type="common">Rape</name>
    <dbReference type="NCBI Taxonomy" id="3708"/>
    <lineage>
        <taxon>Eukaryota</taxon>
        <taxon>Viridiplantae</taxon>
        <taxon>Streptophyta</taxon>
        <taxon>Embryophyta</taxon>
        <taxon>Tracheophyta</taxon>
        <taxon>Spermatophyta</taxon>
        <taxon>Magnoliopsida</taxon>
        <taxon>eudicotyledons</taxon>
        <taxon>Gunneridae</taxon>
        <taxon>Pentapetalae</taxon>
        <taxon>rosids</taxon>
        <taxon>malvids</taxon>
        <taxon>Brassicales</taxon>
        <taxon>Brassicaceae</taxon>
        <taxon>Brassiceae</taxon>
        <taxon>Brassica</taxon>
    </lineage>
</organism>
<feature type="region of interest" description="Disordered" evidence="1">
    <location>
        <begin position="553"/>
        <end position="585"/>
    </location>
</feature>
<sequence length="585" mass="67371">LSSSLGEKTMMISDLPHHLLEEILSRVPATTLKRLQPTCKQWNALLKDQIFTEKHHRKAPKQPLLLMLKEFRVCPVSVEINLSVTAPSIEFKDPFDIKGSPSSSQQVNIVEVIHCEGETKWIQASSHYKKKSSFALGYKNNKSCRDYKILRYWQSCKSEDQVVEFEIYELSSDSWRKDKDSSIFLLSFDFTTERFRRLNLPPVLPTMKLSLFREEQISGLHMNYFPLKMDLWVTTNFGTEAAALSWSKSFTVDLHVLEERYPMFTTFLLDEDKIHKKVVVCPGLVGRDTKNVVYIIGEDNEYHTEIPYVRSTQKPWWPPMNAADTKEKNETRKCDADSKKEATLSENYGRDQKSEKLRSIQMNDKITGMNHCFNTSHGDNPLLRLCNTSASISITQHGKQRTIRLTKPLISSPRPKRMLHIGPQSKQGHALLALPLALMPFQILLREPVLCYILHGMYQERENLFRYRDGVSESTIHSEIENPRCYRRDPAMAKKSFNTTVTVQDAEKTRKSNQRFAFWVHKEATMGMQSQGQPAAKHSSAVPARLRKRSEALSTLLTKAARGKGSINNRIEEDEDEDSSSYFRE</sequence>
<comment type="caution">
    <text evidence="3">The sequence shown here is derived from an EMBL/GenBank/DDBJ whole genome shotgun (WGS) entry which is preliminary data.</text>
</comment>
<feature type="domain" description="F-box" evidence="2">
    <location>
        <begin position="9"/>
        <end position="54"/>
    </location>
</feature>
<feature type="compositionally biased region" description="Basic and acidic residues" evidence="1">
    <location>
        <begin position="324"/>
        <end position="354"/>
    </location>
</feature>
<evidence type="ECO:0000256" key="1">
    <source>
        <dbReference type="SAM" id="MobiDB-lite"/>
    </source>
</evidence>
<evidence type="ECO:0000313" key="3">
    <source>
        <dbReference type="EMBL" id="KAH0943116.1"/>
    </source>
</evidence>
<gene>
    <name evidence="3" type="ORF">HID58_002753</name>
</gene>
<accession>A0ABQ8ER93</accession>
<dbReference type="InterPro" id="IPR017451">
    <property type="entry name" value="F-box-assoc_interact_dom"/>
</dbReference>
<dbReference type="PANTHER" id="PTHR31111:SF134">
    <property type="entry name" value="F-BOX ASSOCIATED INTERACTION DOMAIN-CONTAINING PROTEIN"/>
    <property type="match status" value="1"/>
</dbReference>
<dbReference type="InterPro" id="IPR036047">
    <property type="entry name" value="F-box-like_dom_sf"/>
</dbReference>
<protein>
    <recommendedName>
        <fullName evidence="2">F-box domain-containing protein</fullName>
    </recommendedName>
</protein>
<dbReference type="NCBIfam" id="TIGR01640">
    <property type="entry name" value="F_box_assoc_1"/>
    <property type="match status" value="1"/>
</dbReference>
<evidence type="ECO:0000313" key="4">
    <source>
        <dbReference type="Proteomes" id="UP000824890"/>
    </source>
</evidence>
<reference evidence="3 4" key="1">
    <citation type="submission" date="2021-05" db="EMBL/GenBank/DDBJ databases">
        <title>Genome Assembly of Synthetic Allotetraploid Brassica napus Reveals Homoeologous Exchanges between Subgenomes.</title>
        <authorList>
            <person name="Davis J.T."/>
        </authorList>
    </citation>
    <scope>NUCLEOTIDE SEQUENCE [LARGE SCALE GENOMIC DNA]</scope>
    <source>
        <strain evidence="4">cv. Da-Ae</strain>
        <tissue evidence="3">Seedling</tissue>
    </source>
</reference>
<dbReference type="PANTHER" id="PTHR31111">
    <property type="entry name" value="BNAA05G37150D PROTEIN-RELATED"/>
    <property type="match status" value="1"/>
</dbReference>
<dbReference type="SUPFAM" id="SSF81383">
    <property type="entry name" value="F-box domain"/>
    <property type="match status" value="1"/>
</dbReference>
<dbReference type="Proteomes" id="UP000824890">
    <property type="component" value="Unassembled WGS sequence"/>
</dbReference>
<dbReference type="SMART" id="SM00256">
    <property type="entry name" value="FBOX"/>
    <property type="match status" value="1"/>
</dbReference>
<dbReference type="Pfam" id="PF00646">
    <property type="entry name" value="F-box"/>
    <property type="match status" value="1"/>
</dbReference>
<dbReference type="CDD" id="cd22157">
    <property type="entry name" value="F-box_AtFBW1-like"/>
    <property type="match status" value="1"/>
</dbReference>
<dbReference type="InterPro" id="IPR001810">
    <property type="entry name" value="F-box_dom"/>
</dbReference>
<dbReference type="PROSITE" id="PS50181">
    <property type="entry name" value="FBOX"/>
    <property type="match status" value="1"/>
</dbReference>
<evidence type="ECO:0000259" key="2">
    <source>
        <dbReference type="PROSITE" id="PS50181"/>
    </source>
</evidence>
<dbReference type="InterPro" id="IPR006527">
    <property type="entry name" value="F-box-assoc_dom_typ1"/>
</dbReference>
<dbReference type="Gene3D" id="1.20.1280.50">
    <property type="match status" value="1"/>
</dbReference>
<dbReference type="EMBL" id="JAGKQM010000001">
    <property type="protein sequence ID" value="KAH0943116.1"/>
    <property type="molecule type" value="Genomic_DNA"/>
</dbReference>
<dbReference type="Pfam" id="PF07734">
    <property type="entry name" value="FBA_1"/>
    <property type="match status" value="2"/>
</dbReference>
<proteinExistence type="predicted"/>
<feature type="non-terminal residue" evidence="3">
    <location>
        <position position="1"/>
    </location>
</feature>
<name>A0ABQ8ER93_BRANA</name>
<feature type="region of interest" description="Disordered" evidence="1">
    <location>
        <begin position="317"/>
        <end position="354"/>
    </location>
</feature>